<name>A0A7G1KL64_9NOCA</name>
<dbReference type="EMBL" id="AP023396">
    <property type="protein sequence ID" value="BCK56007.1"/>
    <property type="molecule type" value="Genomic_DNA"/>
</dbReference>
<accession>A0A7G1KL64</accession>
<dbReference type="Proteomes" id="UP000516173">
    <property type="component" value="Chromosome"/>
</dbReference>
<reference evidence="1 2" key="1">
    <citation type="submission" date="2020-08" db="EMBL/GenBank/DDBJ databases">
        <title>Genome Sequencing of Nocardia wallacei strain FMUON74 and assembly.</title>
        <authorList>
            <person name="Toyokawa M."/>
            <person name="Uesaka K."/>
        </authorList>
    </citation>
    <scope>NUCLEOTIDE SEQUENCE [LARGE SCALE GENOMIC DNA]</scope>
    <source>
        <strain evidence="1 2">FMUON74</strain>
    </source>
</reference>
<evidence type="ECO:0000313" key="1">
    <source>
        <dbReference type="EMBL" id="BCK56007.1"/>
    </source>
</evidence>
<evidence type="ECO:0000313" key="2">
    <source>
        <dbReference type="Proteomes" id="UP000516173"/>
    </source>
</evidence>
<organism evidence="1 2">
    <name type="scientific">Nocardia wallacei</name>
    <dbReference type="NCBI Taxonomy" id="480035"/>
    <lineage>
        <taxon>Bacteria</taxon>
        <taxon>Bacillati</taxon>
        <taxon>Actinomycetota</taxon>
        <taxon>Actinomycetes</taxon>
        <taxon>Mycobacteriales</taxon>
        <taxon>Nocardiaceae</taxon>
        <taxon>Nocardia</taxon>
    </lineage>
</organism>
<keyword evidence="2" id="KW-1185">Reference proteome</keyword>
<dbReference type="AlphaFoldDB" id="A0A7G1KL64"/>
<sequence>MSMAHRPISIETYCAAAASAGDKARTRQSCAERTRRCRDARRFALRQKTFRRENQGSVAVPGALPEHAIEEMVDKFERGFRHAAARTALAAQGVRKRADGR</sequence>
<protein>
    <submittedName>
        <fullName evidence="1">Uncharacterized protein</fullName>
    </submittedName>
</protein>
<gene>
    <name evidence="1" type="ORF">NWFMUON74_37790</name>
</gene>
<proteinExistence type="predicted"/>
<dbReference type="KEGG" id="nwl:NWFMUON74_37790"/>